<keyword evidence="4" id="KW-1185">Reference proteome</keyword>
<feature type="chain" id="PRO_5040789173" description="YfdX protein" evidence="2">
    <location>
        <begin position="20"/>
        <end position="362"/>
    </location>
</feature>
<evidence type="ECO:0008006" key="5">
    <source>
        <dbReference type="Google" id="ProtNLM"/>
    </source>
</evidence>
<feature type="region of interest" description="Disordered" evidence="1">
    <location>
        <begin position="329"/>
        <end position="362"/>
    </location>
</feature>
<feature type="signal peptide" evidence="2">
    <location>
        <begin position="1"/>
        <end position="19"/>
    </location>
</feature>
<sequence length="362" mass="35894">MTYLKIGASAFAISAFVLAPAVVVVTAEPGYAKSENAGGNGNGGGNGGGNKGGGQKGSDGNKGKSVGKGGDKSRGKSAARGSFKSDVKALGRDISRGFGLFGDKSTKSATRKPGKSVRAPATSPKPPSRPDKTRTADAQTKGALHPSNLGKLNGAINASPNAKAAHIANGNFNGPVGIAAALALADYNLDAATGAYAAAQDALDLAEALTQAQALIDNAPTAQETEAAKEILADPSATQAEIAAATETLAYPDTTEAAALIAGTPRPDDEALAEAQAIVHAGPPDADGVITAETAVLDAYKGTLTEEDAAKVLDAVRAANPTDDAIAAALAKGEPTKDGAGETDVPQDTDSAMAKDTPPDQG</sequence>
<dbReference type="AlphaFoldDB" id="A0A9X1FUR6"/>
<organism evidence="3 4">
    <name type="scientific">Roseobacter insulae</name>
    <dbReference type="NCBI Taxonomy" id="2859783"/>
    <lineage>
        <taxon>Bacteria</taxon>
        <taxon>Pseudomonadati</taxon>
        <taxon>Pseudomonadota</taxon>
        <taxon>Alphaproteobacteria</taxon>
        <taxon>Rhodobacterales</taxon>
        <taxon>Roseobacteraceae</taxon>
        <taxon>Roseobacter</taxon>
    </lineage>
</organism>
<feature type="compositionally biased region" description="Gly residues" evidence="1">
    <location>
        <begin position="38"/>
        <end position="57"/>
    </location>
</feature>
<evidence type="ECO:0000256" key="1">
    <source>
        <dbReference type="SAM" id="MobiDB-lite"/>
    </source>
</evidence>
<gene>
    <name evidence="3" type="ORF">KX928_07950</name>
</gene>
<evidence type="ECO:0000313" key="4">
    <source>
        <dbReference type="Proteomes" id="UP001138661"/>
    </source>
</evidence>
<reference evidence="3" key="1">
    <citation type="submission" date="2021-07" db="EMBL/GenBank/DDBJ databases">
        <title>Roseobacter insulae sp. nov., isolated from a tidal flat.</title>
        <authorList>
            <person name="Park S."/>
            <person name="Yoon J.-H."/>
        </authorList>
    </citation>
    <scope>NUCLEOTIDE SEQUENCE</scope>
    <source>
        <strain evidence="3">YSTF-M11</strain>
    </source>
</reference>
<evidence type="ECO:0000256" key="2">
    <source>
        <dbReference type="SAM" id="SignalP"/>
    </source>
</evidence>
<protein>
    <recommendedName>
        <fullName evidence="5">YfdX protein</fullName>
    </recommendedName>
</protein>
<dbReference type="RefSeq" id="WP_219500803.1">
    <property type="nucleotide sequence ID" value="NZ_JAHXDN010000002.1"/>
</dbReference>
<accession>A0A9X1FUR6</accession>
<dbReference type="EMBL" id="JAHXDN010000002">
    <property type="protein sequence ID" value="MBW4707717.1"/>
    <property type="molecule type" value="Genomic_DNA"/>
</dbReference>
<evidence type="ECO:0000313" key="3">
    <source>
        <dbReference type="EMBL" id="MBW4707717.1"/>
    </source>
</evidence>
<comment type="caution">
    <text evidence="3">The sequence shown here is derived from an EMBL/GenBank/DDBJ whole genome shotgun (WGS) entry which is preliminary data.</text>
</comment>
<feature type="region of interest" description="Disordered" evidence="1">
    <location>
        <begin position="32"/>
        <end position="84"/>
    </location>
</feature>
<name>A0A9X1FUR6_9RHOB</name>
<dbReference type="Proteomes" id="UP001138661">
    <property type="component" value="Unassembled WGS sequence"/>
</dbReference>
<feature type="region of interest" description="Disordered" evidence="1">
    <location>
        <begin position="101"/>
        <end position="150"/>
    </location>
</feature>
<keyword evidence="2" id="KW-0732">Signal</keyword>
<proteinExistence type="predicted"/>